<comment type="caution">
    <text evidence="2">The sequence shown here is derived from an EMBL/GenBank/DDBJ whole genome shotgun (WGS) entry which is preliminary data.</text>
</comment>
<reference evidence="2 3" key="1">
    <citation type="submission" date="2013-09" db="EMBL/GenBank/DDBJ databases">
        <authorList>
            <person name="Zeng Z."/>
            <person name="Chen C."/>
        </authorList>
    </citation>
    <scope>NUCLEOTIDE SEQUENCE [LARGE SCALE GENOMIC DNA]</scope>
    <source>
        <strain evidence="2 3">F44-8</strain>
    </source>
</reference>
<name>A0A0A2LW12_9FLAO</name>
<sequence length="173" mass="20408">MKITELSNTEYAPYCETYLPNVDDTYTLTEWLEVSVHEFVHFIQDIPMDRHGYRYAEGKWTIKEIIQHVIDTERIFAYRALRISRNDKTPLPGFDENDYVSNTDAENRSLQDILTELALVRQSSLVMFKSFSQEQLLRRGEASGHEVSVRALGFLITAHQYHHMKVFKERYLE</sequence>
<protein>
    <submittedName>
        <fullName evidence="2">Damage-inducible protein DinB</fullName>
    </submittedName>
</protein>
<accession>A0A0A2LW12</accession>
<feature type="domain" description="DinB-like" evidence="1">
    <location>
        <begin position="36"/>
        <end position="165"/>
    </location>
</feature>
<organism evidence="2 3">
    <name type="scientific">Flavobacterium beibuense F44-8</name>
    <dbReference type="NCBI Taxonomy" id="1406840"/>
    <lineage>
        <taxon>Bacteria</taxon>
        <taxon>Pseudomonadati</taxon>
        <taxon>Bacteroidota</taxon>
        <taxon>Flavobacteriia</taxon>
        <taxon>Flavobacteriales</taxon>
        <taxon>Flavobacteriaceae</taxon>
        <taxon>Flavobacterium</taxon>
    </lineage>
</organism>
<dbReference type="AlphaFoldDB" id="A0A0A2LW12"/>
<dbReference type="InterPro" id="IPR034660">
    <property type="entry name" value="DinB/YfiT-like"/>
</dbReference>
<dbReference type="InterPro" id="IPR024775">
    <property type="entry name" value="DinB-like"/>
</dbReference>
<evidence type="ECO:0000313" key="3">
    <source>
        <dbReference type="Proteomes" id="UP000030129"/>
    </source>
</evidence>
<proteinExistence type="predicted"/>
<dbReference type="STRING" id="1406840.Q763_02315"/>
<gene>
    <name evidence="2" type="ORF">Q763_02315</name>
</gene>
<keyword evidence="3" id="KW-1185">Reference proteome</keyword>
<dbReference type="EMBL" id="JRLV01000003">
    <property type="protein sequence ID" value="KGO83423.1"/>
    <property type="molecule type" value="Genomic_DNA"/>
</dbReference>
<dbReference type="SUPFAM" id="SSF109854">
    <property type="entry name" value="DinB/YfiT-like putative metalloenzymes"/>
    <property type="match status" value="1"/>
</dbReference>
<dbReference type="Proteomes" id="UP000030129">
    <property type="component" value="Unassembled WGS sequence"/>
</dbReference>
<dbReference type="Gene3D" id="1.20.120.450">
    <property type="entry name" value="dinb family like domain"/>
    <property type="match status" value="1"/>
</dbReference>
<evidence type="ECO:0000259" key="1">
    <source>
        <dbReference type="Pfam" id="PF12867"/>
    </source>
</evidence>
<evidence type="ECO:0000313" key="2">
    <source>
        <dbReference type="EMBL" id="KGO83423.1"/>
    </source>
</evidence>
<dbReference type="RefSeq" id="WP_035130791.1">
    <property type="nucleotide sequence ID" value="NZ_JRLV01000003.1"/>
</dbReference>
<dbReference type="Pfam" id="PF12867">
    <property type="entry name" value="DinB_2"/>
    <property type="match status" value="1"/>
</dbReference>
<dbReference type="eggNOG" id="COG2318">
    <property type="taxonomic scope" value="Bacteria"/>
</dbReference>